<dbReference type="PANTHER" id="PTHR35526:SF3">
    <property type="entry name" value="ANTI-SIGMA-F FACTOR RSBW"/>
    <property type="match status" value="1"/>
</dbReference>
<dbReference type="Proteomes" id="UP000608522">
    <property type="component" value="Unassembled WGS sequence"/>
</dbReference>
<gene>
    <name evidence="3" type="ORF">Sspor_08640</name>
</gene>
<dbReference type="RefSeq" id="WP_272934827.1">
    <property type="nucleotide sequence ID" value="NZ_BAAATO010000060.1"/>
</dbReference>
<reference evidence="4" key="1">
    <citation type="submission" date="2023-07" db="EMBL/GenBank/DDBJ databases">
        <title>Whole genome shotgun sequence of Streptomyces spororaveus NBRC 15456.</title>
        <authorList>
            <person name="Komaki H."/>
            <person name="Tamura T."/>
        </authorList>
    </citation>
    <scope>NUCLEOTIDE SEQUENCE [LARGE SCALE GENOMIC DNA]</scope>
    <source>
        <strain evidence="4">NBRC 15456</strain>
    </source>
</reference>
<keyword evidence="4" id="KW-1185">Reference proteome</keyword>
<protein>
    <recommendedName>
        <fullName evidence="2">Histidine kinase/HSP90-like ATPase domain-containing protein</fullName>
    </recommendedName>
</protein>
<evidence type="ECO:0000313" key="3">
    <source>
        <dbReference type="EMBL" id="GHI75303.1"/>
    </source>
</evidence>
<keyword evidence="1" id="KW-0418">Kinase</keyword>
<dbReference type="PANTHER" id="PTHR35526">
    <property type="entry name" value="ANTI-SIGMA-F FACTOR RSBW-RELATED"/>
    <property type="match status" value="1"/>
</dbReference>
<dbReference type="InterPro" id="IPR050267">
    <property type="entry name" value="Anti-sigma-factor_SerPK"/>
</dbReference>
<dbReference type="InterPro" id="IPR003594">
    <property type="entry name" value="HATPase_dom"/>
</dbReference>
<dbReference type="InterPro" id="IPR036890">
    <property type="entry name" value="HATPase_C_sf"/>
</dbReference>
<name>A0ABQ3T4J3_9ACTN</name>
<dbReference type="CDD" id="cd16936">
    <property type="entry name" value="HATPase_RsbW-like"/>
    <property type="match status" value="1"/>
</dbReference>
<keyword evidence="1" id="KW-0808">Transferase</keyword>
<feature type="domain" description="Histidine kinase/HSP90-like ATPase" evidence="2">
    <location>
        <begin position="23"/>
        <end position="124"/>
    </location>
</feature>
<evidence type="ECO:0000256" key="1">
    <source>
        <dbReference type="ARBA" id="ARBA00022527"/>
    </source>
</evidence>
<sequence>MTTAVLDQSLSRIGWPGAAAREATRAFLARAARLRAPTKGGSMDDVLLVVAELVANAIRHTDGPSSLHLKLFDDAVDVCVSDRSPRPPEPRVPRTDGTGWWGWFMIQRLATHIRIRPAVGGGKIICEELPW</sequence>
<dbReference type="Gene3D" id="3.30.565.10">
    <property type="entry name" value="Histidine kinase-like ATPase, C-terminal domain"/>
    <property type="match status" value="1"/>
</dbReference>
<evidence type="ECO:0000259" key="2">
    <source>
        <dbReference type="Pfam" id="PF13581"/>
    </source>
</evidence>
<keyword evidence="1" id="KW-0723">Serine/threonine-protein kinase</keyword>
<evidence type="ECO:0000313" key="4">
    <source>
        <dbReference type="Proteomes" id="UP000608522"/>
    </source>
</evidence>
<comment type="caution">
    <text evidence="3">The sequence shown here is derived from an EMBL/GenBank/DDBJ whole genome shotgun (WGS) entry which is preliminary data.</text>
</comment>
<accession>A0ABQ3T4J3</accession>
<dbReference type="Pfam" id="PF13581">
    <property type="entry name" value="HATPase_c_2"/>
    <property type="match status" value="1"/>
</dbReference>
<organism evidence="3 4">
    <name type="scientific">Streptomyces spororaveus</name>
    <dbReference type="NCBI Taxonomy" id="284039"/>
    <lineage>
        <taxon>Bacteria</taxon>
        <taxon>Bacillati</taxon>
        <taxon>Actinomycetota</taxon>
        <taxon>Actinomycetes</taxon>
        <taxon>Kitasatosporales</taxon>
        <taxon>Streptomycetaceae</taxon>
        <taxon>Streptomyces</taxon>
    </lineage>
</organism>
<dbReference type="SUPFAM" id="SSF55874">
    <property type="entry name" value="ATPase domain of HSP90 chaperone/DNA topoisomerase II/histidine kinase"/>
    <property type="match status" value="1"/>
</dbReference>
<proteinExistence type="predicted"/>
<dbReference type="EMBL" id="BNED01000005">
    <property type="protein sequence ID" value="GHI75303.1"/>
    <property type="molecule type" value="Genomic_DNA"/>
</dbReference>